<dbReference type="Proteomes" id="UP000696931">
    <property type="component" value="Unassembled WGS sequence"/>
</dbReference>
<proteinExistence type="predicted"/>
<dbReference type="InterPro" id="IPR041368">
    <property type="entry name" value="DRP_C"/>
</dbReference>
<accession>A0A933S9G3</accession>
<organism evidence="2 3">
    <name type="scientific">Eiseniibacteriota bacterium</name>
    <dbReference type="NCBI Taxonomy" id="2212470"/>
    <lineage>
        <taxon>Bacteria</taxon>
        <taxon>Candidatus Eiseniibacteriota</taxon>
    </lineage>
</organism>
<evidence type="ECO:0000259" key="1">
    <source>
        <dbReference type="Pfam" id="PF17726"/>
    </source>
</evidence>
<sequence length="74" mass="8535">MGAPEWLAEIRKVIDRLPESFALKDVYAAEELLQATFPGNQHIRDKIRQQLQLLRDSGELVFLGSGHYQRVRNT</sequence>
<dbReference type="InterPro" id="IPR036388">
    <property type="entry name" value="WH-like_DNA-bd_sf"/>
</dbReference>
<dbReference type="EMBL" id="JACRIW010000014">
    <property type="protein sequence ID" value="MBI5168154.1"/>
    <property type="molecule type" value="Genomic_DNA"/>
</dbReference>
<feature type="domain" description="Dam-replacing protein HTH" evidence="1">
    <location>
        <begin position="5"/>
        <end position="69"/>
    </location>
</feature>
<evidence type="ECO:0000313" key="2">
    <source>
        <dbReference type="EMBL" id="MBI5168154.1"/>
    </source>
</evidence>
<protein>
    <recommendedName>
        <fullName evidence="1">Dam-replacing protein HTH domain-containing protein</fullName>
    </recommendedName>
</protein>
<evidence type="ECO:0000313" key="3">
    <source>
        <dbReference type="Proteomes" id="UP000696931"/>
    </source>
</evidence>
<gene>
    <name evidence="2" type="ORF">HZA61_01565</name>
</gene>
<name>A0A933S9G3_UNCEI</name>
<dbReference type="AlphaFoldDB" id="A0A933S9G3"/>
<reference evidence="2" key="1">
    <citation type="submission" date="2020-07" db="EMBL/GenBank/DDBJ databases">
        <title>Huge and variable diversity of episymbiotic CPR bacteria and DPANN archaea in groundwater ecosystems.</title>
        <authorList>
            <person name="He C.Y."/>
            <person name="Keren R."/>
            <person name="Whittaker M."/>
            <person name="Farag I.F."/>
            <person name="Doudna J."/>
            <person name="Cate J.H.D."/>
            <person name="Banfield J.F."/>
        </authorList>
    </citation>
    <scope>NUCLEOTIDE SEQUENCE</scope>
    <source>
        <strain evidence="2">NC_groundwater_1813_Pr3_B-0.1um_71_17</strain>
    </source>
</reference>
<dbReference type="Gene3D" id="1.10.10.10">
    <property type="entry name" value="Winged helix-like DNA-binding domain superfamily/Winged helix DNA-binding domain"/>
    <property type="match status" value="1"/>
</dbReference>
<comment type="caution">
    <text evidence="2">The sequence shown here is derived from an EMBL/GenBank/DDBJ whole genome shotgun (WGS) entry which is preliminary data.</text>
</comment>
<dbReference type="Pfam" id="PF17726">
    <property type="entry name" value="DpnI_C"/>
    <property type="match status" value="1"/>
</dbReference>